<name>E4ZMN9_LEPMJ</name>
<dbReference type="VEuPathDB" id="FungiDB:LEMA_P056140.1"/>
<evidence type="ECO:0000313" key="2">
    <source>
        <dbReference type="EMBL" id="CBX92908.1"/>
    </source>
</evidence>
<accession>E4ZMN9</accession>
<dbReference type="Proteomes" id="UP000002668">
    <property type="component" value="Genome"/>
</dbReference>
<dbReference type="OrthoDB" id="5337308at2759"/>
<sequence length="407" mass="44877">MSQFRGQTPNFVEVTYGMVHTDTATRGIGIGQFQMWQIKAPWCDVAIRAFRDPEMKLPNVVFLFISLGIFTLDDAGSQSLDAFLERLPKSNLSLADIISLNLSREDVKVAWAPGNLPALASDELWCKSVARGTTLLEAMSYNDADAGKMFQPHRPFAGSLWGLTSNTQATSTDGAGELLAPTSWTSATLNPVQQATGAWDLSCGQKTFRLSVLVKGGIGLYRRRFTATTVRSTSRWTNRRTLVPTIDEEDPTHLTGCMTFSRHSYAIRAAELTHPVPPSDFPSLRQSSDVLCALWGKDVPHAQQGNINFFLTVSIENTAALQIIRRALEQTNNLPSITSAHPFTTTTTIYLRPQKKRKKENSVNIPRRARPSSVLVSNVTGIPVSNRPVQSGHKYQSEGSSRARVQN</sequence>
<dbReference type="HOGENOM" id="CLU_676272_0_0_1"/>
<keyword evidence="3" id="KW-1185">Reference proteome</keyword>
<reference evidence="3" key="1">
    <citation type="journal article" date="2011" name="Nat. Commun.">
        <title>Effector diversification within compartments of the Leptosphaeria maculans genome affected by Repeat-Induced Point mutations.</title>
        <authorList>
            <person name="Rouxel T."/>
            <person name="Grandaubert J."/>
            <person name="Hane J.K."/>
            <person name="Hoede C."/>
            <person name="van de Wouw A.P."/>
            <person name="Couloux A."/>
            <person name="Dominguez V."/>
            <person name="Anthouard V."/>
            <person name="Bally P."/>
            <person name="Bourras S."/>
            <person name="Cozijnsen A.J."/>
            <person name="Ciuffetti L.M."/>
            <person name="Degrave A."/>
            <person name="Dilmaghani A."/>
            <person name="Duret L."/>
            <person name="Fudal I."/>
            <person name="Goodwin S.B."/>
            <person name="Gout L."/>
            <person name="Glaser N."/>
            <person name="Linglin J."/>
            <person name="Kema G.H.J."/>
            <person name="Lapalu N."/>
            <person name="Lawrence C.B."/>
            <person name="May K."/>
            <person name="Meyer M."/>
            <person name="Ollivier B."/>
            <person name="Poulain J."/>
            <person name="Schoch C.L."/>
            <person name="Simon A."/>
            <person name="Spatafora J.W."/>
            <person name="Stachowiak A."/>
            <person name="Turgeon B.G."/>
            <person name="Tyler B.M."/>
            <person name="Vincent D."/>
            <person name="Weissenbach J."/>
            <person name="Amselem J."/>
            <person name="Quesneville H."/>
            <person name="Oliver R.P."/>
            <person name="Wincker P."/>
            <person name="Balesdent M.-H."/>
            <person name="Howlett B.J."/>
        </authorList>
    </citation>
    <scope>NUCLEOTIDE SEQUENCE [LARGE SCALE GENOMIC DNA]</scope>
    <source>
        <strain evidence="3">JN3 / isolate v23.1.3 / race Av1-4-5-6-7-8</strain>
    </source>
</reference>
<gene>
    <name evidence="2" type="ORF">LEMA_P056140.1</name>
</gene>
<feature type="region of interest" description="Disordered" evidence="1">
    <location>
        <begin position="378"/>
        <end position="407"/>
    </location>
</feature>
<proteinExistence type="predicted"/>
<evidence type="ECO:0000313" key="3">
    <source>
        <dbReference type="Proteomes" id="UP000002668"/>
    </source>
</evidence>
<dbReference type="InParanoid" id="E4ZMN9"/>
<feature type="compositionally biased region" description="Polar residues" evidence="1">
    <location>
        <begin position="387"/>
        <end position="407"/>
    </location>
</feature>
<protein>
    <submittedName>
        <fullName evidence="2">Predicted protein</fullName>
    </submittedName>
</protein>
<organism evidence="3">
    <name type="scientific">Leptosphaeria maculans (strain JN3 / isolate v23.1.3 / race Av1-4-5-6-7-8)</name>
    <name type="common">Blackleg fungus</name>
    <name type="synonym">Phoma lingam</name>
    <dbReference type="NCBI Taxonomy" id="985895"/>
    <lineage>
        <taxon>Eukaryota</taxon>
        <taxon>Fungi</taxon>
        <taxon>Dikarya</taxon>
        <taxon>Ascomycota</taxon>
        <taxon>Pezizomycotina</taxon>
        <taxon>Dothideomycetes</taxon>
        <taxon>Pleosporomycetidae</taxon>
        <taxon>Pleosporales</taxon>
        <taxon>Pleosporineae</taxon>
        <taxon>Leptosphaeriaceae</taxon>
        <taxon>Plenodomus</taxon>
        <taxon>Plenodomus lingam/Leptosphaeria maculans species complex</taxon>
    </lineage>
</organism>
<dbReference type="AlphaFoldDB" id="E4ZMN9"/>
<dbReference type="EMBL" id="FP929094">
    <property type="protein sequence ID" value="CBX92908.1"/>
    <property type="molecule type" value="Genomic_DNA"/>
</dbReference>
<evidence type="ECO:0000256" key="1">
    <source>
        <dbReference type="SAM" id="MobiDB-lite"/>
    </source>
</evidence>